<evidence type="ECO:0000256" key="1">
    <source>
        <dbReference type="ARBA" id="ARBA00004167"/>
    </source>
</evidence>
<dbReference type="PROSITE" id="PS50104">
    <property type="entry name" value="TIR"/>
    <property type="match status" value="1"/>
</dbReference>
<reference evidence="9" key="1">
    <citation type="submission" date="2025-08" db="UniProtKB">
        <authorList>
            <consortium name="RefSeq"/>
        </authorList>
    </citation>
    <scope>IDENTIFICATION</scope>
    <source>
        <tissue evidence="9">Silk gland</tissue>
    </source>
</reference>
<dbReference type="GeneID" id="114251778"/>
<name>A0A6J2KHZ3_BOMMA</name>
<evidence type="ECO:0000256" key="5">
    <source>
        <dbReference type="ARBA" id="ARBA00023136"/>
    </source>
</evidence>
<evidence type="ECO:0000256" key="2">
    <source>
        <dbReference type="ARBA" id="ARBA00022692"/>
    </source>
</evidence>
<accession>A0A6J2KHZ3</accession>
<dbReference type="PRINTS" id="PR01537">
    <property type="entry name" value="INTRLKN1R1F"/>
</dbReference>
<comment type="subcellular location">
    <subcellularLocation>
        <location evidence="1">Membrane</location>
        <topology evidence="1">Single-pass membrane protein</topology>
    </subcellularLocation>
</comment>
<dbReference type="KEGG" id="bman:114251778"/>
<sequence length="348" mass="40036">MFLRNNHVSTNNIIDLVIIRFFQTMDLRYNRLSTVDEEVLQKMFGSSKVEYHLTGNPIPCLCNNSAFIVALQHHQHQVKDYRDLSCIGGGSIDQANMRAICFYERLPVYAGVAASLCFLLILILVVLYYRYRNEILVIMYSSGWFSCCLIEDELDKDKRYDVFISFAYGDSSFVSDTLLPRLEGPPNEFSAACVHYRDWVPGNWVPALIAHSVAQSRRTIIVLSKNFLSSVWALLEFRTAHVQALEDGRVRLIVILLDDVTNDARIDDELRAYLSTNTFIRWGDALFWNKLLYALPHRKRTARLHTVHRADGEEVVQRMREDDPPIGLRQDMPLEFLSLPDTPANAEL</sequence>
<dbReference type="Gene3D" id="3.40.50.10140">
    <property type="entry name" value="Toll/interleukin-1 receptor homology (TIR) domain"/>
    <property type="match status" value="1"/>
</dbReference>
<keyword evidence="2 6" id="KW-0812">Transmembrane</keyword>
<evidence type="ECO:0000259" key="7">
    <source>
        <dbReference type="PROSITE" id="PS50104"/>
    </source>
</evidence>
<feature type="transmembrane region" description="Helical" evidence="6">
    <location>
        <begin position="106"/>
        <end position="129"/>
    </location>
</feature>
<feature type="domain" description="TIR" evidence="7">
    <location>
        <begin position="158"/>
        <end position="295"/>
    </location>
</feature>
<keyword evidence="3" id="KW-0732">Signal</keyword>
<dbReference type="GO" id="GO:0045087">
    <property type="term" value="P:innate immune response"/>
    <property type="evidence" value="ECO:0007669"/>
    <property type="project" value="TreeGrafter"/>
</dbReference>
<keyword evidence="4 6" id="KW-1133">Transmembrane helix</keyword>
<dbReference type="AlphaFoldDB" id="A0A6J2KHZ3"/>
<dbReference type="GO" id="GO:0007165">
    <property type="term" value="P:signal transduction"/>
    <property type="evidence" value="ECO:0007669"/>
    <property type="project" value="InterPro"/>
</dbReference>
<evidence type="ECO:0000256" key="4">
    <source>
        <dbReference type="ARBA" id="ARBA00022989"/>
    </source>
</evidence>
<gene>
    <name evidence="9" type="primary">LOC114251778</name>
</gene>
<evidence type="ECO:0000256" key="3">
    <source>
        <dbReference type="ARBA" id="ARBA00022729"/>
    </source>
</evidence>
<dbReference type="SUPFAM" id="SSF52200">
    <property type="entry name" value="Toll/Interleukin receptor TIR domain"/>
    <property type="match status" value="1"/>
</dbReference>
<dbReference type="InterPro" id="IPR035897">
    <property type="entry name" value="Toll_tir_struct_dom_sf"/>
</dbReference>
<dbReference type="GO" id="GO:0038023">
    <property type="term" value="F:signaling receptor activity"/>
    <property type="evidence" value="ECO:0007669"/>
    <property type="project" value="TreeGrafter"/>
</dbReference>
<evidence type="ECO:0000313" key="9">
    <source>
        <dbReference type="RefSeq" id="XP_028041961.1"/>
    </source>
</evidence>
<dbReference type="InterPro" id="IPR000157">
    <property type="entry name" value="TIR_dom"/>
</dbReference>
<dbReference type="Proteomes" id="UP000504629">
    <property type="component" value="Unplaced"/>
</dbReference>
<proteinExistence type="predicted"/>
<dbReference type="SMART" id="SM00255">
    <property type="entry name" value="TIR"/>
    <property type="match status" value="1"/>
</dbReference>
<protein>
    <submittedName>
        <fullName evidence="9">Protein toll-like</fullName>
    </submittedName>
</protein>
<dbReference type="InterPro" id="IPR032675">
    <property type="entry name" value="LRR_dom_sf"/>
</dbReference>
<keyword evidence="8" id="KW-1185">Reference proteome</keyword>
<organism evidence="8 9">
    <name type="scientific">Bombyx mandarina</name>
    <name type="common">Wild silk moth</name>
    <name type="synonym">Wild silkworm</name>
    <dbReference type="NCBI Taxonomy" id="7092"/>
    <lineage>
        <taxon>Eukaryota</taxon>
        <taxon>Metazoa</taxon>
        <taxon>Ecdysozoa</taxon>
        <taxon>Arthropoda</taxon>
        <taxon>Hexapoda</taxon>
        <taxon>Insecta</taxon>
        <taxon>Pterygota</taxon>
        <taxon>Neoptera</taxon>
        <taxon>Endopterygota</taxon>
        <taxon>Lepidoptera</taxon>
        <taxon>Glossata</taxon>
        <taxon>Ditrysia</taxon>
        <taxon>Bombycoidea</taxon>
        <taxon>Bombycidae</taxon>
        <taxon>Bombycinae</taxon>
        <taxon>Bombyx</taxon>
    </lineage>
</organism>
<dbReference type="Pfam" id="PF01582">
    <property type="entry name" value="TIR"/>
    <property type="match status" value="1"/>
</dbReference>
<dbReference type="SUPFAM" id="SSF52058">
    <property type="entry name" value="L domain-like"/>
    <property type="match status" value="1"/>
</dbReference>
<evidence type="ECO:0000256" key="6">
    <source>
        <dbReference type="SAM" id="Phobius"/>
    </source>
</evidence>
<dbReference type="Gene3D" id="3.80.10.10">
    <property type="entry name" value="Ribonuclease Inhibitor"/>
    <property type="match status" value="1"/>
</dbReference>
<evidence type="ECO:0000313" key="8">
    <source>
        <dbReference type="Proteomes" id="UP000504629"/>
    </source>
</evidence>
<dbReference type="OrthoDB" id="1421090at2759"/>
<dbReference type="GO" id="GO:0005886">
    <property type="term" value="C:plasma membrane"/>
    <property type="evidence" value="ECO:0007669"/>
    <property type="project" value="TreeGrafter"/>
</dbReference>
<dbReference type="PANTHER" id="PTHR24365:SF541">
    <property type="entry name" value="PROTEIN TOLL-RELATED"/>
    <property type="match status" value="1"/>
</dbReference>
<keyword evidence="5 6" id="KW-0472">Membrane</keyword>
<dbReference type="PANTHER" id="PTHR24365">
    <property type="entry name" value="TOLL-LIKE RECEPTOR"/>
    <property type="match status" value="1"/>
</dbReference>
<dbReference type="RefSeq" id="XP_028041961.1">
    <property type="nucleotide sequence ID" value="XM_028186160.1"/>
</dbReference>